<sequence>MEPNTESSVGTRSLIVKLRYTPICHICVDVLAQWFLPEGPTWTWEIRTLKARMSECRCCGFLVGALDASSWLPYSDDDMLQLSTWLIGSQHITPLKRAYGDWKPETSSEHVETETMAYERHHRPVIQVLRKRSESSNSNTWVEVEARDRTTAFTILLPKVRATSGSEDVDGAEVFHGRKLRAKVNIELIRSWMHTCESTHHGNFHSHKDTYPLGHYERAALEVQGCLPRCSELPPDFHLVDVVNRCIIRVVQPTIYAALSYVWGNAKRLLLSKDNEEHLFTPGAFSANRTDVPRTFRDAFTVAGSLFIRYLWIDALCIYQDDAEQLNRSMESMDRIYGSAVLTIVSNTSSADTGIPGISLQRGPPQACLEWAGTTYLSTRQTFGAALKDSPWESRAWCLQEKIYSKRLLIFTEAQAFYHCAAATWFEDTVMEQKEGHGGLVQLREKYTRRRKDGRTPESLYTAYHSNREVFGQDFWSLVKIYNRRNLSFESDAIRAFSGILKSVEYALGRTVWGIPSYEFSRGITWLHSQHRMDSRREDFPSWSWAGWATVGTELDFKSCKRTDADVRYSRGRYRVRPIEISHLSVWTLRWNYHALDADSGKYDLKPVLPMNQPVARNSSSSRKPFSRGGTWELSSVKEYSGYMRSDSDASLYTWNLPDHPRVEPKTKEAFSNEDSKTTEPSPLTAEYDQTLHNFGEALGPSPPSLNYVADSMPPLSHIIRVRTSVATVLIAEHPKQPSPDNQPLYEVRSSISQAPLGLIQLDPAWSGRNKVQTLIYITRWCPEHESHEEEKEYNSVPRAEVLNVLLVESVEGWGEVKRRVQLMERVSLIDWRKAEPRWEVVSLA</sequence>
<feature type="compositionally biased region" description="Basic and acidic residues" evidence="1">
    <location>
        <begin position="659"/>
        <end position="678"/>
    </location>
</feature>
<feature type="domain" description="Heterokaryon incompatibility" evidence="2">
    <location>
        <begin position="256"/>
        <end position="401"/>
    </location>
</feature>
<reference evidence="3" key="1">
    <citation type="journal article" date="2020" name="Stud. Mycol.">
        <title>101 Dothideomycetes genomes: a test case for predicting lifestyles and emergence of pathogens.</title>
        <authorList>
            <person name="Haridas S."/>
            <person name="Albert R."/>
            <person name="Binder M."/>
            <person name="Bloem J."/>
            <person name="Labutti K."/>
            <person name="Salamov A."/>
            <person name="Andreopoulos B."/>
            <person name="Baker S."/>
            <person name="Barry K."/>
            <person name="Bills G."/>
            <person name="Bluhm B."/>
            <person name="Cannon C."/>
            <person name="Castanera R."/>
            <person name="Culley D."/>
            <person name="Daum C."/>
            <person name="Ezra D."/>
            <person name="Gonzalez J."/>
            <person name="Henrissat B."/>
            <person name="Kuo A."/>
            <person name="Liang C."/>
            <person name="Lipzen A."/>
            <person name="Lutzoni F."/>
            <person name="Magnuson J."/>
            <person name="Mondo S."/>
            <person name="Nolan M."/>
            <person name="Ohm R."/>
            <person name="Pangilinan J."/>
            <person name="Park H.-J."/>
            <person name="Ramirez L."/>
            <person name="Alfaro M."/>
            <person name="Sun H."/>
            <person name="Tritt A."/>
            <person name="Yoshinaga Y."/>
            <person name="Zwiers L.-H."/>
            <person name="Turgeon B."/>
            <person name="Goodwin S."/>
            <person name="Spatafora J."/>
            <person name="Crous P."/>
            <person name="Grigoriev I."/>
        </authorList>
    </citation>
    <scope>NUCLEOTIDE SEQUENCE</scope>
    <source>
        <strain evidence="3">CBS 113818</strain>
    </source>
</reference>
<name>A0A6A6ZGR7_9PLEO</name>
<evidence type="ECO:0000259" key="2">
    <source>
        <dbReference type="Pfam" id="PF06985"/>
    </source>
</evidence>
<dbReference type="Pfam" id="PF06985">
    <property type="entry name" value="HET"/>
    <property type="match status" value="1"/>
</dbReference>
<feature type="region of interest" description="Disordered" evidence="1">
    <location>
        <begin position="656"/>
        <end position="683"/>
    </location>
</feature>
<protein>
    <submittedName>
        <fullName evidence="3">HET-domain-containing protein</fullName>
    </submittedName>
</protein>
<evidence type="ECO:0000256" key="1">
    <source>
        <dbReference type="SAM" id="MobiDB-lite"/>
    </source>
</evidence>
<accession>A0A6A6ZGR7</accession>
<dbReference type="Proteomes" id="UP000799424">
    <property type="component" value="Unassembled WGS sequence"/>
</dbReference>
<dbReference type="InterPro" id="IPR010730">
    <property type="entry name" value="HET"/>
</dbReference>
<evidence type="ECO:0000313" key="4">
    <source>
        <dbReference type="Proteomes" id="UP000799424"/>
    </source>
</evidence>
<dbReference type="OrthoDB" id="5135333at2759"/>
<dbReference type="AlphaFoldDB" id="A0A6A6ZGR7"/>
<gene>
    <name evidence="3" type="ORF">CC86DRAFT_449436</name>
</gene>
<dbReference type="EMBL" id="MU006241">
    <property type="protein sequence ID" value="KAF2820311.1"/>
    <property type="molecule type" value="Genomic_DNA"/>
</dbReference>
<proteinExistence type="predicted"/>
<dbReference type="PANTHER" id="PTHR33112">
    <property type="entry name" value="DOMAIN PROTEIN, PUTATIVE-RELATED"/>
    <property type="match status" value="1"/>
</dbReference>
<dbReference type="PANTHER" id="PTHR33112:SF12">
    <property type="entry name" value="HETEROKARYON INCOMPATIBILITY DOMAIN-CONTAINING PROTEIN"/>
    <property type="match status" value="1"/>
</dbReference>
<keyword evidence="4" id="KW-1185">Reference proteome</keyword>
<evidence type="ECO:0000313" key="3">
    <source>
        <dbReference type="EMBL" id="KAF2820311.1"/>
    </source>
</evidence>
<organism evidence="3 4">
    <name type="scientific">Ophiobolus disseminans</name>
    <dbReference type="NCBI Taxonomy" id="1469910"/>
    <lineage>
        <taxon>Eukaryota</taxon>
        <taxon>Fungi</taxon>
        <taxon>Dikarya</taxon>
        <taxon>Ascomycota</taxon>
        <taxon>Pezizomycotina</taxon>
        <taxon>Dothideomycetes</taxon>
        <taxon>Pleosporomycetidae</taxon>
        <taxon>Pleosporales</taxon>
        <taxon>Pleosporineae</taxon>
        <taxon>Phaeosphaeriaceae</taxon>
        <taxon>Ophiobolus</taxon>
    </lineage>
</organism>